<dbReference type="EMBL" id="LAZR01000132">
    <property type="protein sequence ID" value="KKN87926.1"/>
    <property type="molecule type" value="Genomic_DNA"/>
</dbReference>
<accession>A0A0F9WP46</accession>
<comment type="caution">
    <text evidence="2">The sequence shown here is derived from an EMBL/GenBank/DDBJ whole genome shotgun (WGS) entry which is preliminary data.</text>
</comment>
<organism evidence="2">
    <name type="scientific">marine sediment metagenome</name>
    <dbReference type="NCBI Taxonomy" id="412755"/>
    <lineage>
        <taxon>unclassified sequences</taxon>
        <taxon>metagenomes</taxon>
        <taxon>ecological metagenomes</taxon>
    </lineage>
</organism>
<dbReference type="Pfam" id="PF19670">
    <property type="entry name" value="DUF6173"/>
    <property type="match status" value="1"/>
</dbReference>
<protein>
    <submittedName>
        <fullName evidence="2">Uncharacterized protein</fullName>
    </submittedName>
</protein>
<dbReference type="InterPro" id="IPR046171">
    <property type="entry name" value="DUF6173"/>
</dbReference>
<evidence type="ECO:0000256" key="1">
    <source>
        <dbReference type="SAM" id="MobiDB-lite"/>
    </source>
</evidence>
<sequence length="161" mass="17599">MDNEIKTAAEAIEADALPRLYEVHSDPSSRNASDQPVPKGITQKPAAQKSAAQWAYERVVLYLKNFEEQLDGDHEVAMGFAGGDAGVLRIEGMGYFDPDIVTFYGKDSTGARMQLVQHVTQLNVALRALPKAVQEAPANRIGFRLVEDLETQDEPPAGENT</sequence>
<evidence type="ECO:0000313" key="2">
    <source>
        <dbReference type="EMBL" id="KKN87926.1"/>
    </source>
</evidence>
<dbReference type="AlphaFoldDB" id="A0A0F9WP46"/>
<feature type="region of interest" description="Disordered" evidence="1">
    <location>
        <begin position="24"/>
        <end position="44"/>
    </location>
</feature>
<reference evidence="2" key="1">
    <citation type="journal article" date="2015" name="Nature">
        <title>Complex archaea that bridge the gap between prokaryotes and eukaryotes.</title>
        <authorList>
            <person name="Spang A."/>
            <person name="Saw J.H."/>
            <person name="Jorgensen S.L."/>
            <person name="Zaremba-Niedzwiedzka K."/>
            <person name="Martijn J."/>
            <person name="Lind A.E."/>
            <person name="van Eijk R."/>
            <person name="Schleper C."/>
            <person name="Guy L."/>
            <person name="Ettema T.J."/>
        </authorList>
    </citation>
    <scope>NUCLEOTIDE SEQUENCE</scope>
</reference>
<gene>
    <name evidence="2" type="ORF">LCGC14_0252670</name>
</gene>
<name>A0A0F9WP46_9ZZZZ</name>
<proteinExistence type="predicted"/>